<reference evidence="1" key="1">
    <citation type="submission" date="2021-01" db="EMBL/GenBank/DDBJ databases">
        <authorList>
            <person name="Sun Q."/>
        </authorList>
    </citation>
    <scope>NUCLEOTIDE SEQUENCE</scope>
    <source>
        <strain evidence="1">YIM B02566</strain>
    </source>
</reference>
<dbReference type="EMBL" id="JAENHL010000008">
    <property type="protein sequence ID" value="MBK1869401.1"/>
    <property type="molecule type" value="Genomic_DNA"/>
</dbReference>
<name>A0ACC5R9P4_9HYPH</name>
<comment type="caution">
    <text evidence="1">The sequence shown here is derived from an EMBL/GenBank/DDBJ whole genome shotgun (WGS) entry which is preliminary data.</text>
</comment>
<keyword evidence="2" id="KW-1185">Reference proteome</keyword>
<accession>A0ACC5R9P4</accession>
<dbReference type="Proteomes" id="UP000616151">
    <property type="component" value="Unassembled WGS sequence"/>
</dbReference>
<gene>
    <name evidence="1" type="ORF">JHL16_23780</name>
</gene>
<evidence type="ECO:0000313" key="1">
    <source>
        <dbReference type="EMBL" id="MBK1869401.1"/>
    </source>
</evidence>
<evidence type="ECO:0000313" key="2">
    <source>
        <dbReference type="Proteomes" id="UP000616151"/>
    </source>
</evidence>
<organism evidence="1 2">
    <name type="scientific">Taklimakanibacter albus</name>
    <dbReference type="NCBI Taxonomy" id="2800327"/>
    <lineage>
        <taxon>Bacteria</taxon>
        <taxon>Pseudomonadati</taxon>
        <taxon>Pseudomonadota</taxon>
        <taxon>Alphaproteobacteria</taxon>
        <taxon>Hyphomicrobiales</taxon>
        <taxon>Aestuariivirgaceae</taxon>
        <taxon>Taklimakanibacter</taxon>
    </lineage>
</organism>
<sequence length="308" mass="35215">MTEISDGSSKTGIRSAEIFREIIRTGSTRRAARELGITQSAVSQHLKQFEEAVGEKLFERDRRGLIPTTRAIDIYNRLDRYFETLGRIEKEITDAFRIKRNSLTIAAPDILTLTLVPKIILALDELDPSLEFHVKAQRYDQITQSILTGEADIGISRLPLDERFFEWQIIAESKSVCLLPHDHRLASKDVITVDDIANERLIVLEREYASNKLGFLTFGRGNFSLSPKIYTDTIGLSAVYVTHGIGISLDNSFMARQYQMFDVKIVPFQPATTYEYVVCWHRGNDKFSRESTIVSTFMEVIRREQDAR</sequence>
<protein>
    <submittedName>
        <fullName evidence="1">LysR family transcriptional regulator</fullName>
    </submittedName>
</protein>
<proteinExistence type="predicted"/>